<gene>
    <name evidence="2" type="ORF">BCR42DRAFT_469303</name>
</gene>
<protein>
    <submittedName>
        <fullName evidence="2">Uncharacterized protein</fullName>
    </submittedName>
</protein>
<evidence type="ECO:0000313" key="2">
    <source>
        <dbReference type="EMBL" id="ORZ11547.1"/>
    </source>
</evidence>
<feature type="transmembrane region" description="Helical" evidence="1">
    <location>
        <begin position="92"/>
        <end position="111"/>
    </location>
</feature>
<dbReference type="AlphaFoldDB" id="A0A1X2I8C7"/>
<keyword evidence="3" id="KW-1185">Reference proteome</keyword>
<keyword evidence="1" id="KW-0472">Membrane</keyword>
<name>A0A1X2I8C7_9FUNG</name>
<dbReference type="EMBL" id="MCGE01000021">
    <property type="protein sequence ID" value="ORZ11547.1"/>
    <property type="molecule type" value="Genomic_DNA"/>
</dbReference>
<evidence type="ECO:0000256" key="1">
    <source>
        <dbReference type="SAM" id="Phobius"/>
    </source>
</evidence>
<accession>A0A1X2I8C7</accession>
<keyword evidence="1" id="KW-0812">Transmembrane</keyword>
<dbReference type="OrthoDB" id="2259337at2759"/>
<sequence>MQFLSQHGSCVVLHLTKLDWEYFYKMSNAFGQIDPAAFALAIIGTIWAIEQGLAGFANNWTRRYNIRVLRTIQSSYDQTDLLRPLRRKNHDMSSLSVTLLCAMMVTTFNISSDLLRMGITLCLFAQHANFSLVKILFLGLANMCLRLHVWDLHHDDVLRKPCRSWAFDLEWSELTVKMAIRELCNPGLFGDDLLMILYEVAQFKSGPLACKLPIDDNVTTTSLDDEVSLGELLVAAFALYNVEGSQVIERHDIDVLGLATVTFEQVNPDNQSLVFVSLTIREVLLQFSVNATMQCHQGANCASNAAYLIQYAAATGNRWLLSASMDCIDDKVESNSPYVDDLKNMAYAAGCAIAINHYGKVSTDIQTNPYCDWIHTNFIYRARLPWCQHHTSPRRCHCWLTHFLIMSPETATRLYGANAKRNIIVVAKTEEEGAHVLQSVTGTAAAFVRLSSQSQILTNSTQFRRAKRIVLAGATQ</sequence>
<proteinExistence type="predicted"/>
<dbReference type="Proteomes" id="UP000193560">
    <property type="component" value="Unassembled WGS sequence"/>
</dbReference>
<feature type="transmembrane region" description="Helical" evidence="1">
    <location>
        <begin position="36"/>
        <end position="57"/>
    </location>
</feature>
<organism evidence="2 3">
    <name type="scientific">Absidia repens</name>
    <dbReference type="NCBI Taxonomy" id="90262"/>
    <lineage>
        <taxon>Eukaryota</taxon>
        <taxon>Fungi</taxon>
        <taxon>Fungi incertae sedis</taxon>
        <taxon>Mucoromycota</taxon>
        <taxon>Mucoromycotina</taxon>
        <taxon>Mucoromycetes</taxon>
        <taxon>Mucorales</taxon>
        <taxon>Cunninghamellaceae</taxon>
        <taxon>Absidia</taxon>
    </lineage>
</organism>
<reference evidence="2 3" key="1">
    <citation type="submission" date="2016-07" db="EMBL/GenBank/DDBJ databases">
        <title>Pervasive Adenine N6-methylation of Active Genes in Fungi.</title>
        <authorList>
            <consortium name="DOE Joint Genome Institute"/>
            <person name="Mondo S.J."/>
            <person name="Dannebaum R.O."/>
            <person name="Kuo R.C."/>
            <person name="Labutti K."/>
            <person name="Haridas S."/>
            <person name="Kuo A."/>
            <person name="Salamov A."/>
            <person name="Ahrendt S.R."/>
            <person name="Lipzen A."/>
            <person name="Sullivan W."/>
            <person name="Andreopoulos W.B."/>
            <person name="Clum A."/>
            <person name="Lindquist E."/>
            <person name="Daum C."/>
            <person name="Ramamoorthy G.K."/>
            <person name="Gryganskyi A."/>
            <person name="Culley D."/>
            <person name="Magnuson J.K."/>
            <person name="James T.Y."/>
            <person name="O'Malley M.A."/>
            <person name="Stajich J.E."/>
            <person name="Spatafora J.W."/>
            <person name="Visel A."/>
            <person name="Grigoriev I.V."/>
        </authorList>
    </citation>
    <scope>NUCLEOTIDE SEQUENCE [LARGE SCALE GENOMIC DNA]</scope>
    <source>
        <strain evidence="2 3">NRRL 1336</strain>
    </source>
</reference>
<keyword evidence="1" id="KW-1133">Transmembrane helix</keyword>
<evidence type="ECO:0000313" key="3">
    <source>
        <dbReference type="Proteomes" id="UP000193560"/>
    </source>
</evidence>
<comment type="caution">
    <text evidence="2">The sequence shown here is derived from an EMBL/GenBank/DDBJ whole genome shotgun (WGS) entry which is preliminary data.</text>
</comment>